<name>A0A8I3A8S8_9AGAM</name>
<comment type="caution">
    <text evidence="3">The sequence shown here is derived from an EMBL/GenBank/DDBJ whole genome shotgun (WGS) entry which is preliminary data.</text>
</comment>
<feature type="region of interest" description="Disordered" evidence="2">
    <location>
        <begin position="1"/>
        <end position="29"/>
    </location>
</feature>
<feature type="compositionally biased region" description="Gly residues" evidence="2">
    <location>
        <begin position="134"/>
        <end position="146"/>
    </location>
</feature>
<evidence type="ECO:0000313" key="4">
    <source>
        <dbReference type="Proteomes" id="UP000683000"/>
    </source>
</evidence>
<proteinExistence type="predicted"/>
<feature type="region of interest" description="Disordered" evidence="2">
    <location>
        <begin position="124"/>
        <end position="150"/>
    </location>
</feature>
<dbReference type="EMBL" id="JAGFBS010000019">
    <property type="protein sequence ID" value="KAG6374166.1"/>
    <property type="molecule type" value="Genomic_DNA"/>
</dbReference>
<feature type="coiled-coil region" evidence="1">
    <location>
        <begin position="157"/>
        <end position="184"/>
    </location>
</feature>
<evidence type="ECO:0000313" key="3">
    <source>
        <dbReference type="EMBL" id="KAG6374166.1"/>
    </source>
</evidence>
<reference evidence="3" key="1">
    <citation type="submission" date="2021-03" db="EMBL/GenBank/DDBJ databases">
        <title>Evolutionary innovations through gain and loss of genes in the ectomycorrhizal Boletales.</title>
        <authorList>
            <person name="Wu G."/>
            <person name="Miyauchi S."/>
            <person name="Morin E."/>
            <person name="Yang Z.-L."/>
            <person name="Xu J."/>
            <person name="Martin F.M."/>
        </authorList>
    </citation>
    <scope>NUCLEOTIDE SEQUENCE</scope>
    <source>
        <strain evidence="3">BR01</strain>
    </source>
</reference>
<sequence>MVLSNPYSNPGSPTRLHHSFGSTPTSSTPTIDILLDRPTDTASSLRLPPPPLWPHRLSASFSAMADQIAAASQALALVPATAFSGTDASAELGTFRCRLDGIEQTQERVLAEFESLKVQLTMDRGNSDVDGDANGSGSGDGSGSGEVGDNESALTVVAVQAAKIEELEKKLNELCETVRLDQERLPARLHNSRATVMKASLKTPTAANGKPVAGFPLTRGEFEHITKERYEVLLKAYAQPLRGDTAAKRDALRAFAGIPQDGQ</sequence>
<keyword evidence="1" id="KW-0175">Coiled coil</keyword>
<organism evidence="3 4">
    <name type="scientific">Boletus reticuloceps</name>
    <dbReference type="NCBI Taxonomy" id="495285"/>
    <lineage>
        <taxon>Eukaryota</taxon>
        <taxon>Fungi</taxon>
        <taxon>Dikarya</taxon>
        <taxon>Basidiomycota</taxon>
        <taxon>Agaricomycotina</taxon>
        <taxon>Agaricomycetes</taxon>
        <taxon>Agaricomycetidae</taxon>
        <taxon>Boletales</taxon>
        <taxon>Boletineae</taxon>
        <taxon>Boletaceae</taxon>
        <taxon>Boletoideae</taxon>
        <taxon>Boletus</taxon>
    </lineage>
</organism>
<dbReference type="Proteomes" id="UP000683000">
    <property type="component" value="Unassembled WGS sequence"/>
</dbReference>
<dbReference type="AlphaFoldDB" id="A0A8I3A8S8"/>
<evidence type="ECO:0000256" key="1">
    <source>
        <dbReference type="SAM" id="Coils"/>
    </source>
</evidence>
<protein>
    <submittedName>
        <fullName evidence="3">Uncharacterized protein</fullName>
    </submittedName>
</protein>
<feature type="compositionally biased region" description="Polar residues" evidence="2">
    <location>
        <begin position="1"/>
        <end position="12"/>
    </location>
</feature>
<evidence type="ECO:0000256" key="2">
    <source>
        <dbReference type="SAM" id="MobiDB-lite"/>
    </source>
</evidence>
<gene>
    <name evidence="3" type="ORF">JVT61DRAFT_4818</name>
</gene>
<dbReference type="OrthoDB" id="3259063at2759"/>
<accession>A0A8I3A8S8</accession>
<keyword evidence="4" id="KW-1185">Reference proteome</keyword>